<proteinExistence type="predicted"/>
<evidence type="ECO:0000313" key="2">
    <source>
        <dbReference type="Proteomes" id="UP000193404"/>
    </source>
</evidence>
<dbReference type="EMBL" id="CP020477">
    <property type="protein sequence ID" value="ARM77158.1"/>
    <property type="molecule type" value="Genomic_DNA"/>
</dbReference>
<dbReference type="AlphaFoldDB" id="A0A1W6K3N9"/>
<dbReference type="KEGG" id="aman:B6F84_10365"/>
<gene>
    <name evidence="1" type="ORF">B6F84_10365</name>
</gene>
<name>A0A1W6K3N9_9CREN</name>
<sequence length="302" mass="32953">MKKYLLIGISLFILSLVSLNTFAVTANQLGASTILCTYNGVNWAGVAYSDEWSADFGFLRVWGVVPWATDSIYVGNLSLAYAGFTNPNVIGIWVGLSPAKIGTGLSATTSEVKTTFVQAGYDLFIYSNGLLKVQYFVEVFNNKLCHSVEAIVPFGPFTYLDVFLENFFNGTALAQFYAFYENGSYWTKSVYVSIPFTDTASAMSIVEAPLSPCGYLSELPYIRGGMIHFMFDYVGPNGSQYVGPGNIASGTTMYAVVFNLDEASPCNTAEAEIVNGWPNSAGGWDYLYKFIYPYSGITTTAL</sequence>
<reference evidence="1 2" key="1">
    <citation type="submission" date="2017-03" db="EMBL/GenBank/DDBJ databases">
        <title>Sulfur activation and transportation mechanism of thermophilic Archaea Acidianus manzaensis YN-25.</title>
        <authorList>
            <person name="Ma Y."/>
            <person name="Yang Y."/>
            <person name="Xia J."/>
        </authorList>
    </citation>
    <scope>NUCLEOTIDE SEQUENCE [LARGE SCALE GENOMIC DNA]</scope>
    <source>
        <strain evidence="1 2">YN-25</strain>
    </source>
</reference>
<evidence type="ECO:0000313" key="1">
    <source>
        <dbReference type="EMBL" id="ARM77158.1"/>
    </source>
</evidence>
<organism evidence="1 2">
    <name type="scientific">Acidianus manzaensis</name>
    <dbReference type="NCBI Taxonomy" id="282676"/>
    <lineage>
        <taxon>Archaea</taxon>
        <taxon>Thermoproteota</taxon>
        <taxon>Thermoprotei</taxon>
        <taxon>Sulfolobales</taxon>
        <taxon>Sulfolobaceae</taxon>
        <taxon>Acidianus</taxon>
    </lineage>
</organism>
<protein>
    <submittedName>
        <fullName evidence="1">Uncharacterized protein</fullName>
    </submittedName>
</protein>
<dbReference type="Proteomes" id="UP000193404">
    <property type="component" value="Chromosome"/>
</dbReference>
<accession>A0A1W6K3N9</accession>
<dbReference type="STRING" id="282676.B6F84_10365"/>
<keyword evidence="2" id="KW-1185">Reference proteome</keyword>
<dbReference type="OrthoDB" id="43868at2157"/>